<protein>
    <recommendedName>
        <fullName evidence="1">Endolytic peptidoglycan transglycosylase RlpA</fullName>
        <ecNumber evidence="1">4.2.2.-</ecNumber>
    </recommendedName>
</protein>
<dbReference type="PANTHER" id="PTHR34183">
    <property type="entry name" value="ENDOLYTIC PEPTIDOGLYCAN TRANSGLYCOSYLASE RLPA"/>
    <property type="match status" value="1"/>
</dbReference>
<dbReference type="HAMAP" id="MF_02071">
    <property type="entry name" value="RlpA"/>
    <property type="match status" value="1"/>
</dbReference>
<keyword evidence="5" id="KW-1185">Reference proteome</keyword>
<dbReference type="GO" id="GO:0008932">
    <property type="term" value="F:lytic endotransglycosylase activity"/>
    <property type="evidence" value="ECO:0007669"/>
    <property type="project" value="UniProtKB-UniRule"/>
</dbReference>
<proteinExistence type="inferred from homology"/>
<comment type="function">
    <text evidence="1">Lytic transglycosylase with a strong preference for naked glycan strands that lack stem peptides.</text>
</comment>
<dbReference type="CDD" id="cd22268">
    <property type="entry name" value="DPBB_RlpA-like"/>
    <property type="match status" value="1"/>
</dbReference>
<evidence type="ECO:0000313" key="5">
    <source>
        <dbReference type="Proteomes" id="UP000321258"/>
    </source>
</evidence>
<dbReference type="PANTHER" id="PTHR34183:SF8">
    <property type="entry name" value="ENDOLYTIC PEPTIDOGLYCAN TRANSGLYCOSYLASE RLPA-RELATED"/>
    <property type="match status" value="1"/>
</dbReference>
<keyword evidence="1" id="KW-0961">Cell wall biogenesis/degradation</keyword>
<evidence type="ECO:0000259" key="3">
    <source>
        <dbReference type="Pfam" id="PF03330"/>
    </source>
</evidence>
<dbReference type="InterPro" id="IPR036908">
    <property type="entry name" value="RlpA-like_sf"/>
</dbReference>
<evidence type="ECO:0000256" key="2">
    <source>
        <dbReference type="SAM" id="MobiDB-lite"/>
    </source>
</evidence>
<gene>
    <name evidence="1" type="primary">rlpA</name>
    <name evidence="4" type="ORF">MHA02_25660</name>
</gene>
<accession>A0A512IRD4</accession>
<organism evidence="4 5">
    <name type="scientific">Methylobacterium haplocladii</name>
    <dbReference type="NCBI Taxonomy" id="1176176"/>
    <lineage>
        <taxon>Bacteria</taxon>
        <taxon>Pseudomonadati</taxon>
        <taxon>Pseudomonadota</taxon>
        <taxon>Alphaproteobacteria</taxon>
        <taxon>Hyphomicrobiales</taxon>
        <taxon>Methylobacteriaceae</taxon>
        <taxon>Methylobacterium</taxon>
    </lineage>
</organism>
<comment type="similarity">
    <text evidence="1">Belongs to the RlpA family.</text>
</comment>
<evidence type="ECO:0000256" key="1">
    <source>
        <dbReference type="HAMAP-Rule" id="MF_02071"/>
    </source>
</evidence>
<keyword evidence="1" id="KW-0456">Lyase</keyword>
<dbReference type="GO" id="GO:0000270">
    <property type="term" value="P:peptidoglycan metabolic process"/>
    <property type="evidence" value="ECO:0007669"/>
    <property type="project" value="UniProtKB-UniRule"/>
</dbReference>
<evidence type="ECO:0000313" key="4">
    <source>
        <dbReference type="EMBL" id="GEP00179.1"/>
    </source>
</evidence>
<dbReference type="GO" id="GO:0071555">
    <property type="term" value="P:cell wall organization"/>
    <property type="evidence" value="ECO:0007669"/>
    <property type="project" value="UniProtKB-KW"/>
</dbReference>
<dbReference type="InterPro" id="IPR009009">
    <property type="entry name" value="RlpA-like_DPBB"/>
</dbReference>
<dbReference type="Pfam" id="PF03330">
    <property type="entry name" value="DPBB_1"/>
    <property type="match status" value="1"/>
</dbReference>
<dbReference type="Gene3D" id="2.40.40.10">
    <property type="entry name" value="RlpA-like domain"/>
    <property type="match status" value="1"/>
</dbReference>
<dbReference type="InterPro" id="IPR034718">
    <property type="entry name" value="RlpA"/>
</dbReference>
<dbReference type="AlphaFoldDB" id="A0A512IRD4"/>
<dbReference type="RefSeq" id="WP_373318353.1">
    <property type="nucleotide sequence ID" value="NZ_BJZT01000028.1"/>
</dbReference>
<reference evidence="4 5" key="1">
    <citation type="submission" date="2019-07" db="EMBL/GenBank/DDBJ databases">
        <title>Whole genome shotgun sequence of Methylobacterium haplocladii NBRC 107714.</title>
        <authorList>
            <person name="Hosoyama A."/>
            <person name="Uohara A."/>
            <person name="Ohji S."/>
            <person name="Ichikawa N."/>
        </authorList>
    </citation>
    <scope>NUCLEOTIDE SEQUENCE [LARGE SCALE GENOMIC DNA]</scope>
    <source>
        <strain evidence="4 5">NBRC 107714</strain>
    </source>
</reference>
<feature type="region of interest" description="Disordered" evidence="2">
    <location>
        <begin position="51"/>
        <end position="92"/>
    </location>
</feature>
<dbReference type="EC" id="4.2.2.-" evidence="1"/>
<feature type="domain" description="RlpA-like protein double-psi beta-barrel" evidence="3">
    <location>
        <begin position="107"/>
        <end position="192"/>
    </location>
</feature>
<feature type="compositionally biased region" description="Low complexity" evidence="2">
    <location>
        <begin position="63"/>
        <end position="84"/>
    </location>
</feature>
<comment type="caution">
    <text evidence="4">The sequence shown here is derived from an EMBL/GenBank/DDBJ whole genome shotgun (WGS) entry which is preliminary data.</text>
</comment>
<name>A0A512IRD4_9HYPH</name>
<dbReference type="Proteomes" id="UP000321258">
    <property type="component" value="Unassembled WGS sequence"/>
</dbReference>
<sequence length="198" mass="20814">MPDADDRKSIAAPTVAMAALLVVSGICGARAEEKSATASLFDPHLTMPGPVSPTFTQPPSASPLPALAPGAERAETTSTATARSDISGSIGPHRRRVETRNTTKLGSGRASWYQHPGRTASGETFKPDGLTAAHHTLPLGARVRVVNNGNGRSVIVRITDRTNQQTQKKRPYIIDLSRGSARALGIDGVAQVALYKAD</sequence>
<dbReference type="EMBL" id="BJZT01000028">
    <property type="protein sequence ID" value="GEP00179.1"/>
    <property type="molecule type" value="Genomic_DNA"/>
</dbReference>
<dbReference type="SUPFAM" id="SSF50685">
    <property type="entry name" value="Barwin-like endoglucanases"/>
    <property type="match status" value="1"/>
</dbReference>